<accession>A0A7K3PIZ1</accession>
<keyword evidence="1" id="KW-1133">Transmembrane helix</keyword>
<name>A0A7K3PIZ1_9ACTN</name>
<reference evidence="2 3" key="1">
    <citation type="submission" date="2020-01" db="EMBL/GenBank/DDBJ databases">
        <title>Insect and environment-associated Actinomycetes.</title>
        <authorList>
            <person name="Currrie C."/>
            <person name="Chevrette M."/>
            <person name="Carlson C."/>
            <person name="Stubbendieck R."/>
            <person name="Wendt-Pienkowski E."/>
        </authorList>
    </citation>
    <scope>NUCLEOTIDE SEQUENCE [LARGE SCALE GENOMIC DNA]</scope>
    <source>
        <strain evidence="2 3">SID14163</strain>
    </source>
</reference>
<dbReference type="EMBL" id="JAAGMA010000347">
    <property type="protein sequence ID" value="NEB09873.1"/>
    <property type="molecule type" value="Genomic_DNA"/>
</dbReference>
<evidence type="ECO:0000313" key="3">
    <source>
        <dbReference type="Proteomes" id="UP000470446"/>
    </source>
</evidence>
<sequence>MKGRRTLLAVAEVAAWWVPLAALWLVLVSTVDPLELAVGAGASAVTAFVARGARRAVSGR</sequence>
<gene>
    <name evidence="2" type="ORF">G3I32_13530</name>
</gene>
<protein>
    <submittedName>
        <fullName evidence="2">Uncharacterized protein</fullName>
    </submittedName>
</protein>
<keyword evidence="1" id="KW-0812">Transmembrane</keyword>
<feature type="transmembrane region" description="Helical" evidence="1">
    <location>
        <begin position="33"/>
        <end position="50"/>
    </location>
</feature>
<evidence type="ECO:0000313" key="2">
    <source>
        <dbReference type="EMBL" id="NEB09873.1"/>
    </source>
</evidence>
<comment type="caution">
    <text evidence="2">The sequence shown here is derived from an EMBL/GenBank/DDBJ whole genome shotgun (WGS) entry which is preliminary data.</text>
</comment>
<organism evidence="2 3">
    <name type="scientific">Streptomyces coelicoflavus</name>
    <dbReference type="NCBI Taxonomy" id="285562"/>
    <lineage>
        <taxon>Bacteria</taxon>
        <taxon>Bacillati</taxon>
        <taxon>Actinomycetota</taxon>
        <taxon>Actinomycetes</taxon>
        <taxon>Kitasatosporales</taxon>
        <taxon>Streptomycetaceae</taxon>
        <taxon>Streptomyces</taxon>
    </lineage>
</organism>
<proteinExistence type="predicted"/>
<evidence type="ECO:0000256" key="1">
    <source>
        <dbReference type="SAM" id="Phobius"/>
    </source>
</evidence>
<dbReference type="Proteomes" id="UP000470446">
    <property type="component" value="Unassembled WGS sequence"/>
</dbReference>
<dbReference type="AlphaFoldDB" id="A0A7K3PIZ1"/>
<keyword evidence="1" id="KW-0472">Membrane</keyword>
<feature type="transmembrane region" description="Helical" evidence="1">
    <location>
        <begin position="7"/>
        <end position="27"/>
    </location>
</feature>